<dbReference type="AlphaFoldDB" id="A0A381S3N6"/>
<evidence type="ECO:0000256" key="2">
    <source>
        <dbReference type="ARBA" id="ARBA00022448"/>
    </source>
</evidence>
<dbReference type="Pfam" id="PF04066">
    <property type="entry name" value="MrpF_PhaF"/>
    <property type="match status" value="1"/>
</dbReference>
<keyword evidence="5 7" id="KW-1133">Transmembrane helix</keyword>
<gene>
    <name evidence="8" type="ORF">METZ01_LOCUS49701</name>
</gene>
<name>A0A381S3N6_9ZZZZ</name>
<evidence type="ECO:0000256" key="1">
    <source>
        <dbReference type="ARBA" id="ARBA00004651"/>
    </source>
</evidence>
<evidence type="ECO:0000256" key="3">
    <source>
        <dbReference type="ARBA" id="ARBA00022475"/>
    </source>
</evidence>
<keyword evidence="4 7" id="KW-0812">Transmembrane</keyword>
<dbReference type="PANTHER" id="PTHR34702:SF1">
    <property type="entry name" value="NA(+)_H(+) ANTIPORTER SUBUNIT F"/>
    <property type="match status" value="1"/>
</dbReference>
<evidence type="ECO:0008006" key="9">
    <source>
        <dbReference type="Google" id="ProtNLM"/>
    </source>
</evidence>
<dbReference type="PANTHER" id="PTHR34702">
    <property type="entry name" value="NA(+)/H(+) ANTIPORTER SUBUNIT F1"/>
    <property type="match status" value="1"/>
</dbReference>
<sequence length="84" mass="9106">MGLALIRAVRGPTVYDRILAANAFSTKTIVMVTTFGFMVGEPELYLDIALMYALIGFIGTVAVLKVSEFGNLGQTRPELPTKPK</sequence>
<dbReference type="GO" id="GO:0005886">
    <property type="term" value="C:plasma membrane"/>
    <property type="evidence" value="ECO:0007669"/>
    <property type="project" value="UniProtKB-SubCell"/>
</dbReference>
<organism evidence="8">
    <name type="scientific">marine metagenome</name>
    <dbReference type="NCBI Taxonomy" id="408172"/>
    <lineage>
        <taxon>unclassified sequences</taxon>
        <taxon>metagenomes</taxon>
        <taxon>ecological metagenomes</taxon>
    </lineage>
</organism>
<comment type="subcellular location">
    <subcellularLocation>
        <location evidence="1">Cell membrane</location>
        <topology evidence="1">Multi-pass membrane protein</topology>
    </subcellularLocation>
</comment>
<dbReference type="InterPro" id="IPR007208">
    <property type="entry name" value="MrpF/PhaF-like"/>
</dbReference>
<dbReference type="EMBL" id="UINC01002454">
    <property type="protein sequence ID" value="SUZ96847.1"/>
    <property type="molecule type" value="Genomic_DNA"/>
</dbReference>
<keyword evidence="2" id="KW-0813">Transport</keyword>
<reference evidence="8" key="1">
    <citation type="submission" date="2018-05" db="EMBL/GenBank/DDBJ databases">
        <authorList>
            <person name="Lanie J.A."/>
            <person name="Ng W.-L."/>
            <person name="Kazmierczak K.M."/>
            <person name="Andrzejewski T.M."/>
            <person name="Davidsen T.M."/>
            <person name="Wayne K.J."/>
            <person name="Tettelin H."/>
            <person name="Glass J.I."/>
            <person name="Rusch D."/>
            <person name="Podicherti R."/>
            <person name="Tsui H.-C.T."/>
            <person name="Winkler M.E."/>
        </authorList>
    </citation>
    <scope>NUCLEOTIDE SEQUENCE</scope>
</reference>
<accession>A0A381S3N6</accession>
<dbReference type="GO" id="GO:0015385">
    <property type="term" value="F:sodium:proton antiporter activity"/>
    <property type="evidence" value="ECO:0007669"/>
    <property type="project" value="TreeGrafter"/>
</dbReference>
<protein>
    <recommendedName>
        <fullName evidence="9">PH regulation protein F</fullName>
    </recommendedName>
</protein>
<evidence type="ECO:0000256" key="6">
    <source>
        <dbReference type="ARBA" id="ARBA00023136"/>
    </source>
</evidence>
<proteinExistence type="predicted"/>
<evidence type="ECO:0000256" key="5">
    <source>
        <dbReference type="ARBA" id="ARBA00022989"/>
    </source>
</evidence>
<feature type="transmembrane region" description="Helical" evidence="7">
    <location>
        <begin position="44"/>
        <end position="64"/>
    </location>
</feature>
<evidence type="ECO:0000256" key="4">
    <source>
        <dbReference type="ARBA" id="ARBA00022692"/>
    </source>
</evidence>
<keyword evidence="3" id="KW-1003">Cell membrane</keyword>
<evidence type="ECO:0000313" key="8">
    <source>
        <dbReference type="EMBL" id="SUZ96847.1"/>
    </source>
</evidence>
<keyword evidence="6 7" id="KW-0472">Membrane</keyword>
<evidence type="ECO:0000256" key="7">
    <source>
        <dbReference type="SAM" id="Phobius"/>
    </source>
</evidence>